<dbReference type="Pfam" id="PF04379">
    <property type="entry name" value="DUF525"/>
    <property type="match status" value="1"/>
</dbReference>
<dbReference type="InterPro" id="IPR036767">
    <property type="entry name" value="ApaG_sf"/>
</dbReference>
<keyword evidence="5" id="KW-1185">Reference proteome</keyword>
<proteinExistence type="predicted"/>
<reference evidence="4 5" key="1">
    <citation type="journal article" date="2020" name="J. Phycol.">
        <title>Comparative genome analysis reveals Cyanidiococcus gen. nov., a new extremophilic red algal genus sister to Cyanidioschyzon (Cyanidioschyzonaceae, Rhodophyta).</title>
        <authorList>
            <person name="Liu S.-L."/>
            <person name="Chiang Y.-R."/>
            <person name="Yoon H.S."/>
            <person name="Fu H.-Y."/>
        </authorList>
    </citation>
    <scope>NUCLEOTIDE SEQUENCE [LARGE SCALE GENOMIC DNA]</scope>
    <source>
        <strain evidence="4 5">THAL066</strain>
    </source>
</reference>
<dbReference type="PROSITE" id="PS50151">
    <property type="entry name" value="UVR"/>
    <property type="match status" value="1"/>
</dbReference>
<dbReference type="Proteomes" id="UP000530660">
    <property type="component" value="Unassembled WGS sequence"/>
</dbReference>
<dbReference type="OrthoDB" id="5691at2759"/>
<feature type="domain" description="ApaG" evidence="3">
    <location>
        <begin position="259"/>
        <end position="393"/>
    </location>
</feature>
<organism evidence="4 5">
    <name type="scientific">Cyanidiococcus yangmingshanensis</name>
    <dbReference type="NCBI Taxonomy" id="2690220"/>
    <lineage>
        <taxon>Eukaryota</taxon>
        <taxon>Rhodophyta</taxon>
        <taxon>Bangiophyceae</taxon>
        <taxon>Cyanidiales</taxon>
        <taxon>Cyanidiaceae</taxon>
        <taxon>Cyanidiococcus</taxon>
    </lineage>
</organism>
<dbReference type="Gene3D" id="2.60.40.1470">
    <property type="entry name" value="ApaG domain"/>
    <property type="match status" value="1"/>
</dbReference>
<dbReference type="InterPro" id="IPR007474">
    <property type="entry name" value="ApaG_domain"/>
</dbReference>
<dbReference type="SUPFAM" id="SSF110069">
    <property type="entry name" value="ApaG-like"/>
    <property type="match status" value="1"/>
</dbReference>
<dbReference type="PANTHER" id="PTHR47191">
    <property type="entry name" value="OS05G0170800 PROTEIN"/>
    <property type="match status" value="1"/>
</dbReference>
<dbReference type="AlphaFoldDB" id="A0A7J7IKH2"/>
<evidence type="ECO:0000256" key="1">
    <source>
        <dbReference type="SAM" id="MobiDB-lite"/>
    </source>
</evidence>
<evidence type="ECO:0000313" key="4">
    <source>
        <dbReference type="EMBL" id="KAF6003189.1"/>
    </source>
</evidence>
<dbReference type="PANTHER" id="PTHR47191:SF2">
    <property type="entry name" value="OS05G0170800 PROTEIN"/>
    <property type="match status" value="1"/>
</dbReference>
<dbReference type="NCBIfam" id="NF003967">
    <property type="entry name" value="PRK05461.1"/>
    <property type="match status" value="1"/>
</dbReference>
<name>A0A7J7IKH2_9RHOD</name>
<evidence type="ECO:0000313" key="5">
    <source>
        <dbReference type="Proteomes" id="UP000530660"/>
    </source>
</evidence>
<dbReference type="InterPro" id="IPR001943">
    <property type="entry name" value="UVR_dom"/>
</dbReference>
<sequence length="394" mass="44142">MVAHLPGSSARCDLRPDRGQSFRSAERRISGGLALVSFLHRYVYMFATAQLALSRMHRGGGKCAGRWMVQTTSRIYVVQRFRVAMNGLESLRQAPPRLDERSRRALWSRIFQLQEALRRAVEEERFEDAARLRDEAQAARQQDRFVYLKQALVKAEQAQRTEEVQALRNALAEETPPPIDSLFPEKRGRTQRSDSGRKPSITGSGAFPQPGRERESGLPRPTPQLSAAVRRLEAALNATPSPPTESGDERCVRVPPLFDGVSNNVRVRVETFYRADGSKPEAGEYIFGYNVRIVNETSKTIQLISRYWRIETREGLVSEVRGPGVVGKQPVLEPGEEFAYTSACPLKTQTCTKAGDLIGFMEGSYRFVTGALGELAFDVQIGRFGYYLPEIEGV</sequence>
<dbReference type="PROSITE" id="PS51087">
    <property type="entry name" value="APAG"/>
    <property type="match status" value="1"/>
</dbReference>
<comment type="caution">
    <text evidence="4">The sequence shown here is derived from an EMBL/GenBank/DDBJ whole genome shotgun (WGS) entry which is preliminary data.</text>
</comment>
<accession>A0A7J7IKH2</accession>
<feature type="region of interest" description="Disordered" evidence="1">
    <location>
        <begin position="169"/>
        <end position="222"/>
    </location>
</feature>
<gene>
    <name evidence="4" type="ORF">F1559_000673</name>
</gene>
<evidence type="ECO:0000259" key="2">
    <source>
        <dbReference type="PROSITE" id="PS50151"/>
    </source>
</evidence>
<dbReference type="EMBL" id="VWRR01000007">
    <property type="protein sequence ID" value="KAF6003189.1"/>
    <property type="molecule type" value="Genomic_DNA"/>
</dbReference>
<feature type="compositionally biased region" description="Basic and acidic residues" evidence="1">
    <location>
        <begin position="183"/>
        <end position="197"/>
    </location>
</feature>
<feature type="domain" description="UVR" evidence="2">
    <location>
        <begin position="107"/>
        <end position="142"/>
    </location>
</feature>
<evidence type="ECO:0008006" key="6">
    <source>
        <dbReference type="Google" id="ProtNLM"/>
    </source>
</evidence>
<dbReference type="InterPro" id="IPR050718">
    <property type="entry name" value="ApaG-like"/>
</dbReference>
<protein>
    <recommendedName>
        <fullName evidence="6">Protein ApaG</fullName>
    </recommendedName>
</protein>
<evidence type="ECO:0000259" key="3">
    <source>
        <dbReference type="PROSITE" id="PS51087"/>
    </source>
</evidence>